<organism evidence="3 4">
    <name type="scientific">Methylocella silvestris</name>
    <dbReference type="NCBI Taxonomy" id="199596"/>
    <lineage>
        <taxon>Bacteria</taxon>
        <taxon>Pseudomonadati</taxon>
        <taxon>Pseudomonadota</taxon>
        <taxon>Alphaproteobacteria</taxon>
        <taxon>Hyphomicrobiales</taxon>
        <taxon>Beijerinckiaceae</taxon>
        <taxon>Methylocella</taxon>
    </lineage>
</organism>
<dbReference type="Proteomes" id="UP000236286">
    <property type="component" value="Unassembled WGS sequence"/>
</dbReference>
<dbReference type="EMBL" id="PDZR01000003">
    <property type="protein sequence ID" value="PNG27129.1"/>
    <property type="molecule type" value="Genomic_DNA"/>
</dbReference>
<accession>A0A2J7TK29</accession>
<protein>
    <submittedName>
        <fullName evidence="3">Uncharacterized protein</fullName>
    </submittedName>
</protein>
<feature type="transmembrane region" description="Helical" evidence="2">
    <location>
        <begin position="34"/>
        <end position="55"/>
    </location>
</feature>
<feature type="region of interest" description="Disordered" evidence="1">
    <location>
        <begin position="1"/>
        <end position="20"/>
    </location>
</feature>
<keyword evidence="2" id="KW-1133">Transmembrane helix</keyword>
<feature type="transmembrane region" description="Helical" evidence="2">
    <location>
        <begin position="67"/>
        <end position="93"/>
    </location>
</feature>
<evidence type="ECO:0000313" key="3">
    <source>
        <dbReference type="EMBL" id="PNG27129.1"/>
    </source>
</evidence>
<evidence type="ECO:0000313" key="4">
    <source>
        <dbReference type="Proteomes" id="UP000236286"/>
    </source>
</evidence>
<sequence length="102" mass="11152">MRYNSLILGRPENPGAPDGEGSMPEHIKFLLRHALIGVAIGLCAVLAIVTFDIAHIGTLIGRSNQKWLWLVLLGASFSFSFGGLQMAFAIMLMPQDEPRDDD</sequence>
<comment type="caution">
    <text evidence="3">The sequence shown here is derived from an EMBL/GenBank/DDBJ whole genome shotgun (WGS) entry which is preliminary data.</text>
</comment>
<keyword evidence="2" id="KW-0472">Membrane</keyword>
<dbReference type="AlphaFoldDB" id="A0A2J7TK29"/>
<evidence type="ECO:0000256" key="2">
    <source>
        <dbReference type="SAM" id="Phobius"/>
    </source>
</evidence>
<proteinExistence type="predicted"/>
<reference evidence="3 4" key="1">
    <citation type="submission" date="2017-10" db="EMBL/GenBank/DDBJ databases">
        <title>Genome announcement of Methylocella silvestris TVC from permafrost.</title>
        <authorList>
            <person name="Wang J."/>
            <person name="Geng K."/>
            <person name="Ul-Haque F."/>
            <person name="Crombie A.T."/>
            <person name="Street L.E."/>
            <person name="Wookey P.A."/>
            <person name="Murrell J.C."/>
            <person name="Pratscher J."/>
        </authorList>
    </citation>
    <scope>NUCLEOTIDE SEQUENCE [LARGE SCALE GENOMIC DNA]</scope>
    <source>
        <strain evidence="3 4">TVC</strain>
    </source>
</reference>
<name>A0A2J7TK29_METSI</name>
<evidence type="ECO:0000256" key="1">
    <source>
        <dbReference type="SAM" id="MobiDB-lite"/>
    </source>
</evidence>
<keyword evidence="2" id="KW-0812">Transmembrane</keyword>
<gene>
    <name evidence="3" type="ORF">CR492_05435</name>
</gene>